<name>A0A0J6IDU6_9PSED</name>
<dbReference type="AlphaFoldDB" id="A0A0J6IDU6"/>
<reference evidence="10 11" key="1">
    <citation type="submission" date="2019-10" db="EMBL/GenBank/DDBJ databases">
        <title>Evaluation of single-gene subtyping targets for Pseudomonas.</title>
        <authorList>
            <person name="Reichler S.J."/>
            <person name="Orsi R.H."/>
            <person name="Wiedmann M."/>
            <person name="Martin N.H."/>
            <person name="Murphy S.I."/>
        </authorList>
    </citation>
    <scope>NUCLEOTIDE SEQUENCE [LARGE SCALE GENOMIC DNA]</scope>
    <source>
        <strain evidence="9 11">FSL R10-3254</strain>
        <strain evidence="8 10">FSL R10-3257</strain>
    </source>
</reference>
<dbReference type="OrthoDB" id="9797243at2"/>
<dbReference type="Gene3D" id="3.40.190.10">
    <property type="entry name" value="Periplasmic binding protein-like II"/>
    <property type="match status" value="4"/>
</dbReference>
<evidence type="ECO:0000259" key="7">
    <source>
        <dbReference type="SMART" id="SM00062"/>
    </source>
</evidence>
<evidence type="ECO:0000256" key="1">
    <source>
        <dbReference type="ARBA" id="ARBA00010333"/>
    </source>
</evidence>
<dbReference type="Gene3D" id="3.30.450.20">
    <property type="entry name" value="PAS domain"/>
    <property type="match status" value="1"/>
</dbReference>
<dbReference type="Proteomes" id="UP000441404">
    <property type="component" value="Unassembled WGS sequence"/>
</dbReference>
<dbReference type="InterPro" id="IPR035965">
    <property type="entry name" value="PAS-like_dom_sf"/>
</dbReference>
<protein>
    <submittedName>
        <fullName evidence="9">Transporter substrate-binding domain-containing protein</fullName>
    </submittedName>
</protein>
<dbReference type="GO" id="GO:0005524">
    <property type="term" value="F:ATP binding"/>
    <property type="evidence" value="ECO:0007669"/>
    <property type="project" value="UniProtKB-KW"/>
</dbReference>
<feature type="domain" description="Solute-binding protein family 3/N-terminal" evidence="7">
    <location>
        <begin position="62"/>
        <end position="281"/>
    </location>
</feature>
<dbReference type="GO" id="GO:0016301">
    <property type="term" value="F:kinase activity"/>
    <property type="evidence" value="ECO:0007669"/>
    <property type="project" value="UniProtKB-KW"/>
</dbReference>
<evidence type="ECO:0000256" key="6">
    <source>
        <dbReference type="SAM" id="SignalP"/>
    </source>
</evidence>
<dbReference type="EMBL" id="WIWJ01000015">
    <property type="protein sequence ID" value="MQT47203.1"/>
    <property type="molecule type" value="Genomic_DNA"/>
</dbReference>
<dbReference type="Pfam" id="PF08448">
    <property type="entry name" value="PAS_4"/>
    <property type="match status" value="1"/>
</dbReference>
<accession>A0A0J6IDU6</accession>
<dbReference type="InterPro" id="IPR049871">
    <property type="entry name" value="BvgS-like_periplasmic2"/>
</dbReference>
<dbReference type="InterPro" id="IPR049870">
    <property type="entry name" value="BvgS-like_periplasmic1"/>
</dbReference>
<feature type="chain" id="PRO_5036293891" evidence="6">
    <location>
        <begin position="30"/>
        <end position="698"/>
    </location>
</feature>
<feature type="transmembrane region" description="Helical" evidence="5">
    <location>
        <begin position="532"/>
        <end position="553"/>
    </location>
</feature>
<dbReference type="Proteomes" id="UP000489190">
    <property type="component" value="Unassembled WGS sequence"/>
</dbReference>
<dbReference type="RefSeq" id="WP_053225196.1">
    <property type="nucleotide sequence ID" value="NZ_JYLD01000003.1"/>
</dbReference>
<feature type="signal peptide" evidence="6">
    <location>
        <begin position="1"/>
        <end position="29"/>
    </location>
</feature>
<sequence>MSRFAHVLKSWMLRVLCIALVSVTTSTQAAQGLPFRLPKSFIDLKPLVLDYEQQHWLEERGRLRVGISIGDYAPMDIANERNRYQGISADYLSLVRDKLGVTVEVLGFSKRDQAVAALLSGKIDILTSATGYERGIEGLLFSNEYMTDRSVMVGKEAAAPDGNWAGKKIGFLDGEVDAHVADAFYPDSEIILTPTLHSALEALNEGDIDALVAHEIIVRGFKTLRSYSSLRVLGQSALPESGFAFAVRRGDSQLQALIDRALNSLDDEMGHVILSRWHAGHLGAIGQQHIQLLPREHAWIKQNPVVMVASQQYPPYVFKNGEQRWEGLNADILARISHMTGLQFVHQESASTAQTLEMLKSGKAQMNTTLAKNAERQAYLNFTYSYGGAPWVFVVRNNDFRLSSLDQLAGKVLALPARHALESMIRRNYPDIILRSVENYAQARDLVEQGEALATIQNETQAYLHPARHLKVGRSVDGRWASDNFSVADQFPELLDILNKGLEAIPMTDMQALRHKWLHDLKKMPVEPQVSILPLLYGGLAGAIGLGGVLVMWNRRLVNQLRIARLAESALSARLGFGQRFFDAIPCPIFVKGLEGQVITCNRTYEDFFSTRLELIHGRRMTEVPFLSVEIAEQFHAELMSVLRNRKPFYQKRSQAFKTAGGEVCCWVVPFYSGSGHLEGVVGGWFDLSKTPKMGVNG</sequence>
<feature type="domain" description="Solute-binding protein family 3/N-terminal" evidence="7">
    <location>
        <begin position="305"/>
        <end position="520"/>
    </location>
</feature>
<evidence type="ECO:0000313" key="8">
    <source>
        <dbReference type="EMBL" id="MQT47203.1"/>
    </source>
</evidence>
<keyword evidence="3" id="KW-0547">Nucleotide-binding</keyword>
<evidence type="ECO:0000313" key="9">
    <source>
        <dbReference type="EMBL" id="MQT87700.1"/>
    </source>
</evidence>
<keyword evidence="4" id="KW-0418">Kinase</keyword>
<dbReference type="PANTHER" id="PTHR35936">
    <property type="entry name" value="MEMBRANE-BOUND LYTIC MUREIN TRANSGLYCOSYLASE F"/>
    <property type="match status" value="1"/>
</dbReference>
<dbReference type="EMBL" id="WIWI01000002">
    <property type="protein sequence ID" value="MQT87700.1"/>
    <property type="molecule type" value="Genomic_DNA"/>
</dbReference>
<dbReference type="InterPro" id="IPR013656">
    <property type="entry name" value="PAS_4"/>
</dbReference>
<dbReference type="SMART" id="SM00062">
    <property type="entry name" value="PBPb"/>
    <property type="match status" value="2"/>
</dbReference>
<evidence type="ECO:0000256" key="5">
    <source>
        <dbReference type="SAM" id="Phobius"/>
    </source>
</evidence>
<evidence type="ECO:0000313" key="10">
    <source>
        <dbReference type="Proteomes" id="UP000441404"/>
    </source>
</evidence>
<evidence type="ECO:0000256" key="2">
    <source>
        <dbReference type="ARBA" id="ARBA00022729"/>
    </source>
</evidence>
<keyword evidence="5" id="KW-0812">Transmembrane</keyword>
<keyword evidence="5" id="KW-1133">Transmembrane helix</keyword>
<evidence type="ECO:0000256" key="4">
    <source>
        <dbReference type="ARBA" id="ARBA00022777"/>
    </source>
</evidence>
<dbReference type="STRING" id="1608996.TU84_06590"/>
<dbReference type="SUPFAM" id="SSF55785">
    <property type="entry name" value="PYP-like sensor domain (PAS domain)"/>
    <property type="match status" value="1"/>
</dbReference>
<comment type="caution">
    <text evidence="9">The sequence shown here is derived from an EMBL/GenBank/DDBJ whole genome shotgun (WGS) entry which is preliminary data.</text>
</comment>
<comment type="similarity">
    <text evidence="1">Belongs to the bacterial solute-binding protein 3 family.</text>
</comment>
<evidence type="ECO:0000256" key="3">
    <source>
        <dbReference type="ARBA" id="ARBA00022741"/>
    </source>
</evidence>
<dbReference type="PANTHER" id="PTHR35936:SF19">
    <property type="entry name" value="AMINO-ACID-BINDING PROTEIN YXEM-RELATED"/>
    <property type="match status" value="1"/>
</dbReference>
<dbReference type="SUPFAM" id="SSF53850">
    <property type="entry name" value="Periplasmic binding protein-like II"/>
    <property type="match status" value="2"/>
</dbReference>
<organism evidence="9 11">
    <name type="scientific">Pseudomonas helleri</name>
    <dbReference type="NCBI Taxonomy" id="1608996"/>
    <lineage>
        <taxon>Bacteria</taxon>
        <taxon>Pseudomonadati</taxon>
        <taxon>Pseudomonadota</taxon>
        <taxon>Gammaproteobacteria</taxon>
        <taxon>Pseudomonadales</taxon>
        <taxon>Pseudomonadaceae</taxon>
        <taxon>Pseudomonas</taxon>
    </lineage>
</organism>
<dbReference type="CDD" id="cd13707">
    <property type="entry name" value="PBP2_BvgS_D2"/>
    <property type="match status" value="1"/>
</dbReference>
<gene>
    <name evidence="9" type="ORF">GHO39_00790</name>
    <name evidence="8" type="ORF">GHO40_10745</name>
</gene>
<dbReference type="InterPro" id="IPR001638">
    <property type="entry name" value="Solute-binding_3/MltF_N"/>
</dbReference>
<keyword evidence="4" id="KW-0808">Transferase</keyword>
<dbReference type="GO" id="GO:0005886">
    <property type="term" value="C:plasma membrane"/>
    <property type="evidence" value="ECO:0007669"/>
    <property type="project" value="UniProtKB-SubCell"/>
</dbReference>
<keyword evidence="5" id="KW-0472">Membrane</keyword>
<dbReference type="CDD" id="cd13705">
    <property type="entry name" value="PBP2_BvgS_D1"/>
    <property type="match status" value="1"/>
</dbReference>
<keyword evidence="2 6" id="KW-0732">Signal</keyword>
<evidence type="ECO:0000313" key="11">
    <source>
        <dbReference type="Proteomes" id="UP000489190"/>
    </source>
</evidence>
<dbReference type="Pfam" id="PF00497">
    <property type="entry name" value="SBP_bac_3"/>
    <property type="match status" value="2"/>
</dbReference>
<proteinExistence type="inferred from homology"/>